<accession>A0A4R6AN75</accession>
<protein>
    <submittedName>
        <fullName evidence="4">VPLPA-CTERM sorting domain-containing protein</fullName>
    </submittedName>
</protein>
<keyword evidence="2" id="KW-0732">Signal</keyword>
<dbReference type="EMBL" id="SMZO01000039">
    <property type="protein sequence ID" value="TDL85811.1"/>
    <property type="molecule type" value="Genomic_DNA"/>
</dbReference>
<dbReference type="InterPro" id="IPR026588">
    <property type="entry name" value="Choice_anch_A"/>
</dbReference>
<feature type="domain" description="Choice-of-anchor A" evidence="3">
    <location>
        <begin position="44"/>
        <end position="307"/>
    </location>
</feature>
<dbReference type="InterPro" id="IPR022472">
    <property type="entry name" value="VPLPA-CTERM"/>
</dbReference>
<dbReference type="Proteomes" id="UP000294562">
    <property type="component" value="Unassembled WGS sequence"/>
</dbReference>
<organism evidence="4 5">
    <name type="scientific">Meridianimarinicoccus aquatilis</name>
    <dbReference type="NCBI Taxonomy" id="2552766"/>
    <lineage>
        <taxon>Bacteria</taxon>
        <taxon>Pseudomonadati</taxon>
        <taxon>Pseudomonadota</taxon>
        <taxon>Alphaproteobacteria</taxon>
        <taxon>Rhodobacterales</taxon>
        <taxon>Paracoccaceae</taxon>
        <taxon>Meridianimarinicoccus</taxon>
    </lineage>
</organism>
<evidence type="ECO:0000313" key="4">
    <source>
        <dbReference type="EMBL" id="TDL85811.1"/>
    </source>
</evidence>
<evidence type="ECO:0000259" key="3">
    <source>
        <dbReference type="Pfam" id="PF20597"/>
    </source>
</evidence>
<evidence type="ECO:0000256" key="1">
    <source>
        <dbReference type="SAM" id="Phobius"/>
    </source>
</evidence>
<keyword evidence="1" id="KW-0812">Transmembrane</keyword>
<sequence>MFRAVSLVISMKLIVRTCAAVAAVSSSLAFATAGHAASLSASELLSLFNGVTQGDMTSNQEVEGRLYVGGNLSGNSLQVGFKDVAPSALDELIVVGNSTINTINAQNGSDVTIGGSAVGTLNLNGGSQGTRTARIGTTFSGTSNMGTTLVNQATSDANFADRFPEIDFAALQDESEFFATLTGAAVNTSDPNNKKIIGAPDASGLSVFTTSLSDLASGGYSIDTNGADTILINVSGVTGTFGMNALGSTGTFAENVIWNFYQATSINVNSAIIGSVLAPLATLSGFNGSTEGSVIAREINLSNGELHSRAFIGTLPMESVAPPPPAVPLPAALPLLLAGLGGLVALRRRAA</sequence>
<dbReference type="Pfam" id="PF20597">
    <property type="entry name" value="pAdhesive_15"/>
    <property type="match status" value="1"/>
</dbReference>
<evidence type="ECO:0000256" key="2">
    <source>
        <dbReference type="SAM" id="SignalP"/>
    </source>
</evidence>
<feature type="transmembrane region" description="Helical" evidence="1">
    <location>
        <begin position="327"/>
        <end position="346"/>
    </location>
</feature>
<dbReference type="AlphaFoldDB" id="A0A4R6AN75"/>
<proteinExistence type="predicted"/>
<evidence type="ECO:0000313" key="5">
    <source>
        <dbReference type="Proteomes" id="UP000294562"/>
    </source>
</evidence>
<reference evidence="4 5" key="1">
    <citation type="submission" date="2019-03" db="EMBL/GenBank/DDBJ databases">
        <title>Rhodobacteraceae bacterium SM1902, a new member of the family Rhodobacteraceae isolated from Yantai.</title>
        <authorList>
            <person name="Sun Y."/>
        </authorList>
    </citation>
    <scope>NUCLEOTIDE SEQUENCE [LARGE SCALE GENOMIC DNA]</scope>
    <source>
        <strain evidence="4 5">SM1902</strain>
    </source>
</reference>
<dbReference type="NCBIfam" id="TIGR04215">
    <property type="entry name" value="choice_anch_A"/>
    <property type="match status" value="1"/>
</dbReference>
<dbReference type="OrthoDB" id="8775303at2"/>
<feature type="signal peptide" evidence="2">
    <location>
        <begin position="1"/>
        <end position="22"/>
    </location>
</feature>
<keyword evidence="1" id="KW-0472">Membrane</keyword>
<keyword evidence="5" id="KW-1185">Reference proteome</keyword>
<name>A0A4R6AN75_9RHOB</name>
<keyword evidence="1" id="KW-1133">Transmembrane helix</keyword>
<gene>
    <name evidence="4" type="ORF">E2L05_14725</name>
</gene>
<comment type="caution">
    <text evidence="4">The sequence shown here is derived from an EMBL/GenBank/DDBJ whole genome shotgun (WGS) entry which is preliminary data.</text>
</comment>
<feature type="chain" id="PRO_5020663581" evidence="2">
    <location>
        <begin position="23"/>
        <end position="351"/>
    </location>
</feature>
<dbReference type="NCBIfam" id="TIGR03370">
    <property type="entry name" value="VPLPA-CTERM"/>
    <property type="match status" value="1"/>
</dbReference>